<protein>
    <recommendedName>
        <fullName evidence="1">PhnB-like domain-containing protein</fullName>
    </recommendedName>
</protein>
<proteinExistence type="predicted"/>
<sequence length="159" mass="17426">MPVSTIVPCLWFDTQAEEAAEFYVSVIPGSTIDAVQRAPGDYPAGEAGDALMVEFTLGGARFTALNGGPYFKFNEAISLQIEVEDQAEMDRLYAALSVVPEAEQCGWLKDRYGLSWQLVPKPFMALMKTPDPAVRERVFKAMMGMKRLDIAALEAAARA</sequence>
<dbReference type="Gene3D" id="3.10.180.10">
    <property type="entry name" value="2,3-Dihydroxybiphenyl 1,2-Dioxygenase, domain 1"/>
    <property type="match status" value="1"/>
</dbReference>
<dbReference type="SUPFAM" id="SSF54593">
    <property type="entry name" value="Glyoxalase/Bleomycin resistance protein/Dihydroxybiphenyl dioxygenase"/>
    <property type="match status" value="1"/>
</dbReference>
<dbReference type="Proteomes" id="UP000215595">
    <property type="component" value="Unassembled WGS sequence"/>
</dbReference>
<dbReference type="InterPro" id="IPR029068">
    <property type="entry name" value="Glyas_Bleomycin-R_OHBP_Dase"/>
</dbReference>
<dbReference type="InterPro" id="IPR009725">
    <property type="entry name" value="3_dmu_93_MTrfase"/>
</dbReference>
<comment type="caution">
    <text evidence="2">The sequence shown here is derived from an EMBL/GenBank/DDBJ whole genome shotgun (WGS) entry which is preliminary data.</text>
</comment>
<reference evidence="2 3" key="1">
    <citation type="submission" date="2017-03" db="EMBL/GenBank/DDBJ databases">
        <title>Lifting the veil on microbial sulfur biogeochemistry in mining wastewaters.</title>
        <authorList>
            <person name="Kantor R.S."/>
            <person name="Colenbrander Nelson T."/>
            <person name="Marshall S."/>
            <person name="Bennett D."/>
            <person name="Apte S."/>
            <person name="Camacho D."/>
            <person name="Thomas B.C."/>
            <person name="Warren L.A."/>
            <person name="Banfield J.F."/>
        </authorList>
    </citation>
    <scope>NUCLEOTIDE SEQUENCE [LARGE SCALE GENOMIC DNA]</scope>
    <source>
        <strain evidence="2">32-69-9</strain>
    </source>
</reference>
<dbReference type="EMBL" id="NCEB01000027">
    <property type="protein sequence ID" value="OYX31897.1"/>
    <property type="molecule type" value="Genomic_DNA"/>
</dbReference>
<dbReference type="PANTHER" id="PTHR33990:SF2">
    <property type="entry name" value="PHNB-LIKE DOMAIN-CONTAINING PROTEIN"/>
    <property type="match status" value="1"/>
</dbReference>
<dbReference type="AlphaFoldDB" id="A0A258FI71"/>
<accession>A0A258FI71</accession>
<evidence type="ECO:0000313" key="3">
    <source>
        <dbReference type="Proteomes" id="UP000215595"/>
    </source>
</evidence>
<evidence type="ECO:0000313" key="2">
    <source>
        <dbReference type="EMBL" id="OYX31897.1"/>
    </source>
</evidence>
<dbReference type="InterPro" id="IPR028973">
    <property type="entry name" value="PhnB-like"/>
</dbReference>
<feature type="domain" description="PhnB-like" evidence="1">
    <location>
        <begin position="5"/>
        <end position="119"/>
    </location>
</feature>
<evidence type="ECO:0000259" key="1">
    <source>
        <dbReference type="Pfam" id="PF06983"/>
    </source>
</evidence>
<dbReference type="PIRSF" id="PIRSF021700">
    <property type="entry name" value="3_dmu_93_MTrfase"/>
    <property type="match status" value="1"/>
</dbReference>
<dbReference type="Pfam" id="PF06983">
    <property type="entry name" value="3-dmu-9_3-mt"/>
    <property type="match status" value="1"/>
</dbReference>
<name>A0A258FI71_9CAUL</name>
<dbReference type="CDD" id="cd06588">
    <property type="entry name" value="PhnB_like"/>
    <property type="match status" value="1"/>
</dbReference>
<dbReference type="PANTHER" id="PTHR33990">
    <property type="entry name" value="PROTEIN YJDN-RELATED"/>
    <property type="match status" value="1"/>
</dbReference>
<gene>
    <name evidence="2" type="ORF">B7Z01_11955</name>
</gene>
<organism evidence="2 3">
    <name type="scientific">Brevundimonas subvibrioides</name>
    <dbReference type="NCBI Taxonomy" id="74313"/>
    <lineage>
        <taxon>Bacteria</taxon>
        <taxon>Pseudomonadati</taxon>
        <taxon>Pseudomonadota</taxon>
        <taxon>Alphaproteobacteria</taxon>
        <taxon>Caulobacterales</taxon>
        <taxon>Caulobacteraceae</taxon>
        <taxon>Brevundimonas</taxon>
    </lineage>
</organism>